<gene>
    <name evidence="2" type="ORF">RJ640_028922</name>
</gene>
<comment type="caution">
    <text evidence="2">The sequence shown here is derived from an EMBL/GenBank/DDBJ whole genome shotgun (WGS) entry which is preliminary data.</text>
</comment>
<proteinExistence type="predicted"/>
<feature type="region of interest" description="Disordered" evidence="1">
    <location>
        <begin position="189"/>
        <end position="223"/>
    </location>
</feature>
<name>A0AA88QD28_9ASTE</name>
<keyword evidence="3" id="KW-1185">Reference proteome</keyword>
<evidence type="ECO:0000313" key="2">
    <source>
        <dbReference type="EMBL" id="KAK2968089.1"/>
    </source>
</evidence>
<protein>
    <submittedName>
        <fullName evidence="2">Uncharacterized protein</fullName>
    </submittedName>
</protein>
<dbReference type="EMBL" id="JAVXUO010002946">
    <property type="protein sequence ID" value="KAK2968089.1"/>
    <property type="molecule type" value="Genomic_DNA"/>
</dbReference>
<dbReference type="Pfam" id="PF14223">
    <property type="entry name" value="Retrotran_gag_2"/>
    <property type="match status" value="1"/>
</dbReference>
<accession>A0AA88QD28</accession>
<feature type="compositionally biased region" description="Basic and acidic residues" evidence="1">
    <location>
        <begin position="205"/>
        <end position="217"/>
    </location>
</feature>
<evidence type="ECO:0000256" key="1">
    <source>
        <dbReference type="SAM" id="MobiDB-lite"/>
    </source>
</evidence>
<organism evidence="2 3">
    <name type="scientific">Escallonia rubra</name>
    <dbReference type="NCBI Taxonomy" id="112253"/>
    <lineage>
        <taxon>Eukaryota</taxon>
        <taxon>Viridiplantae</taxon>
        <taxon>Streptophyta</taxon>
        <taxon>Embryophyta</taxon>
        <taxon>Tracheophyta</taxon>
        <taxon>Spermatophyta</taxon>
        <taxon>Magnoliopsida</taxon>
        <taxon>eudicotyledons</taxon>
        <taxon>Gunneridae</taxon>
        <taxon>Pentapetalae</taxon>
        <taxon>asterids</taxon>
        <taxon>campanulids</taxon>
        <taxon>Escalloniales</taxon>
        <taxon>Escalloniaceae</taxon>
        <taxon>Escallonia</taxon>
    </lineage>
</organism>
<dbReference type="AlphaFoldDB" id="A0AA88QD28"/>
<dbReference type="Proteomes" id="UP001187471">
    <property type="component" value="Unassembled WGS sequence"/>
</dbReference>
<evidence type="ECO:0000313" key="3">
    <source>
        <dbReference type="Proteomes" id="UP001187471"/>
    </source>
</evidence>
<sequence length="223" mass="24727">MSSKPRVKPRFERNPPTVTCTVATAFTLVSSEAGDFAIALTLLGLQQTRKGIEVSSKSMVVASLEKIDVVTSSKVKYQFLSEISPTALWQKLEKIYMSKSLSIWLDLKKDLYQFWKDKGSDLGDYISEFSRLVSQLSSIDVKLEEEDQAILLLSLLPKSCETLKTTLLIGNETLLVDNVMSALMDLSSVNGTSSRSQGEGLVVRSENKNGHGRDRGRSRSRNT</sequence>
<reference evidence="2" key="1">
    <citation type="submission" date="2022-12" db="EMBL/GenBank/DDBJ databases">
        <title>Draft genome assemblies for two species of Escallonia (Escalloniales).</title>
        <authorList>
            <person name="Chanderbali A."/>
            <person name="Dervinis C."/>
            <person name="Anghel I."/>
            <person name="Soltis D."/>
            <person name="Soltis P."/>
            <person name="Zapata F."/>
        </authorList>
    </citation>
    <scope>NUCLEOTIDE SEQUENCE</scope>
    <source>
        <strain evidence="2">UCBG92.1500</strain>
        <tissue evidence="2">Leaf</tissue>
    </source>
</reference>